<evidence type="ECO:0000256" key="5">
    <source>
        <dbReference type="ARBA" id="ARBA00022989"/>
    </source>
</evidence>
<evidence type="ECO:0000256" key="7">
    <source>
        <dbReference type="SAM" id="Phobius"/>
    </source>
</evidence>
<feature type="transmembrane region" description="Helical" evidence="7">
    <location>
        <begin position="350"/>
        <end position="367"/>
    </location>
</feature>
<sequence length="425" mass="45748">MKKLPLHSRILIGMCLGILWGLLASNFGWVDFTIDWIKPFGSIFVNLLKLVAVPLVLVTIILGISSLSDLTKLTRIGTQTLVLFFSISLICAVIGLLFASSLQPGKYLSAEKRDEIKLKYADDVGSRMGVAEMVKDAGPLQIIEDLVPGNIFFASQDNRNMLQVIFFAILFGLGIVLSPKEKVQGVISFFDGVNEVILKMVNIIMKYAPIGVFALIGALIVDMAGNNPADALAILKVLGIFALVFIAALLAVMFGLYPILVRSFTRFKYLEFLRALVPAQLLAFSTSSSAATLPITLECTEKNLKVREEIAGFVLPLGITINMHGTAVHQAVSAVFIAQAFGHDLTLTQYAIVAFTSVLASMGAPAVPGAGIIMQLMVLGAIGVEAEGLALILAVDRPLDMLRTIPNVVGDALVASIIDKREMEQ</sequence>
<dbReference type="EMBL" id="CP136051">
    <property type="protein sequence ID" value="WOK06652.1"/>
    <property type="molecule type" value="Genomic_DNA"/>
</dbReference>
<evidence type="ECO:0000256" key="4">
    <source>
        <dbReference type="ARBA" id="ARBA00022692"/>
    </source>
</evidence>
<dbReference type="PANTHER" id="PTHR42865:SF7">
    <property type="entry name" value="PROTON_GLUTAMATE-ASPARTATE SYMPORTER"/>
    <property type="match status" value="1"/>
</dbReference>
<evidence type="ECO:0000256" key="2">
    <source>
        <dbReference type="ARBA" id="ARBA00022448"/>
    </source>
</evidence>
<accession>A0ABZ0ISS3</accession>
<organism evidence="8 9">
    <name type="scientific">Imperialibacter roseus</name>
    <dbReference type="NCBI Taxonomy" id="1324217"/>
    <lineage>
        <taxon>Bacteria</taxon>
        <taxon>Pseudomonadati</taxon>
        <taxon>Bacteroidota</taxon>
        <taxon>Cytophagia</taxon>
        <taxon>Cytophagales</taxon>
        <taxon>Flammeovirgaceae</taxon>
        <taxon>Imperialibacter</taxon>
    </lineage>
</organism>
<evidence type="ECO:0000256" key="6">
    <source>
        <dbReference type="ARBA" id="ARBA00023136"/>
    </source>
</evidence>
<keyword evidence="6 7" id="KW-0472">Membrane</keyword>
<keyword evidence="9" id="KW-1185">Reference proteome</keyword>
<reference evidence="8 9" key="1">
    <citation type="journal article" date="2023" name="Microbiol. Resour. Announc.">
        <title>Complete Genome Sequence of Imperialibacter roseus strain P4T.</title>
        <authorList>
            <person name="Tizabi D.R."/>
            <person name="Bachvaroff T."/>
            <person name="Hill R.T."/>
        </authorList>
    </citation>
    <scope>NUCLEOTIDE SEQUENCE [LARGE SCALE GENOMIC DNA]</scope>
    <source>
        <strain evidence="8 9">P4T</strain>
    </source>
</reference>
<name>A0ABZ0ISS3_9BACT</name>
<dbReference type="Proteomes" id="UP001302349">
    <property type="component" value="Chromosome"/>
</dbReference>
<evidence type="ECO:0000313" key="8">
    <source>
        <dbReference type="EMBL" id="WOK06652.1"/>
    </source>
</evidence>
<dbReference type="RefSeq" id="WP_317489361.1">
    <property type="nucleotide sequence ID" value="NZ_CP136051.1"/>
</dbReference>
<dbReference type="Pfam" id="PF00375">
    <property type="entry name" value="SDF"/>
    <property type="match status" value="1"/>
</dbReference>
<evidence type="ECO:0000313" key="9">
    <source>
        <dbReference type="Proteomes" id="UP001302349"/>
    </source>
</evidence>
<keyword evidence="4 7" id="KW-0812">Transmembrane</keyword>
<proteinExistence type="predicted"/>
<protein>
    <submittedName>
        <fullName evidence="8">Dicarboxylate/amino acid:cation symporter</fullName>
    </submittedName>
</protein>
<gene>
    <name evidence="8" type="ORF">RT717_26620</name>
</gene>
<feature type="transmembrane region" description="Helical" evidence="7">
    <location>
        <begin position="161"/>
        <end position="179"/>
    </location>
</feature>
<feature type="transmembrane region" description="Helical" evidence="7">
    <location>
        <begin position="272"/>
        <end position="293"/>
    </location>
</feature>
<feature type="transmembrane region" description="Helical" evidence="7">
    <location>
        <begin position="313"/>
        <end position="338"/>
    </location>
</feature>
<dbReference type="InterPro" id="IPR001991">
    <property type="entry name" value="Na-dicarboxylate_symporter"/>
</dbReference>
<dbReference type="PANTHER" id="PTHR42865">
    <property type="entry name" value="PROTON/GLUTAMATE-ASPARTATE SYMPORTER"/>
    <property type="match status" value="1"/>
</dbReference>
<keyword evidence="2" id="KW-0813">Transport</keyword>
<feature type="transmembrane region" description="Helical" evidence="7">
    <location>
        <begin position="76"/>
        <end position="99"/>
    </location>
</feature>
<feature type="transmembrane region" description="Helical" evidence="7">
    <location>
        <begin position="233"/>
        <end position="260"/>
    </location>
</feature>
<evidence type="ECO:0000256" key="1">
    <source>
        <dbReference type="ARBA" id="ARBA00004651"/>
    </source>
</evidence>
<evidence type="ECO:0000256" key="3">
    <source>
        <dbReference type="ARBA" id="ARBA00022475"/>
    </source>
</evidence>
<feature type="transmembrane region" description="Helical" evidence="7">
    <location>
        <begin position="200"/>
        <end position="221"/>
    </location>
</feature>
<comment type="subcellular location">
    <subcellularLocation>
        <location evidence="1">Cell membrane</location>
        <topology evidence="1">Multi-pass membrane protein</topology>
    </subcellularLocation>
</comment>
<keyword evidence="3" id="KW-1003">Cell membrane</keyword>
<keyword evidence="5 7" id="KW-1133">Transmembrane helix</keyword>
<dbReference type="InterPro" id="IPR036458">
    <property type="entry name" value="Na:dicarbo_symporter_sf"/>
</dbReference>
<dbReference type="PRINTS" id="PR00173">
    <property type="entry name" value="EDTRNSPORT"/>
</dbReference>
<dbReference type="Gene3D" id="1.10.3860.10">
    <property type="entry name" value="Sodium:dicarboxylate symporter"/>
    <property type="match status" value="1"/>
</dbReference>
<dbReference type="SUPFAM" id="SSF118215">
    <property type="entry name" value="Proton glutamate symport protein"/>
    <property type="match status" value="1"/>
</dbReference>
<feature type="transmembrane region" description="Helical" evidence="7">
    <location>
        <begin position="40"/>
        <end position="64"/>
    </location>
</feature>